<dbReference type="InterPro" id="IPR002052">
    <property type="entry name" value="DNA_methylase_N6_adenine_CS"/>
</dbReference>
<dbReference type="PROSITE" id="PS00092">
    <property type="entry name" value="N6_MTASE"/>
    <property type="match status" value="1"/>
</dbReference>
<dbReference type="Pfam" id="PF12950">
    <property type="entry name" value="TaqI_C"/>
    <property type="match status" value="1"/>
</dbReference>
<dbReference type="GO" id="GO:0003677">
    <property type="term" value="F:DNA binding"/>
    <property type="evidence" value="ECO:0007669"/>
    <property type="project" value="UniProtKB-KW"/>
</dbReference>
<evidence type="ECO:0000256" key="4">
    <source>
        <dbReference type="ARBA" id="ARBA00022691"/>
    </source>
</evidence>
<dbReference type="Proteomes" id="UP000525432">
    <property type="component" value="Unassembled WGS sequence"/>
</dbReference>
<organism evidence="11 12">
    <name type="scientific">Microcystis aeruginosa BLCC-F158</name>
    <dbReference type="NCBI Taxonomy" id="2755316"/>
    <lineage>
        <taxon>Bacteria</taxon>
        <taxon>Bacillati</taxon>
        <taxon>Cyanobacteriota</taxon>
        <taxon>Cyanophyceae</taxon>
        <taxon>Oscillatoriophycideae</taxon>
        <taxon>Chroococcales</taxon>
        <taxon>Microcystaceae</taxon>
        <taxon>Microcystis</taxon>
    </lineage>
</organism>
<dbReference type="InterPro" id="IPR029063">
    <property type="entry name" value="SAM-dependent_MTases_sf"/>
</dbReference>
<keyword evidence="8" id="KW-0175">Coiled coil</keyword>
<dbReference type="Gene3D" id="3.40.50.150">
    <property type="entry name" value="Vaccinia Virus protein VP39"/>
    <property type="match status" value="1"/>
</dbReference>
<dbReference type="GO" id="GO:0032259">
    <property type="term" value="P:methylation"/>
    <property type="evidence" value="ECO:0007669"/>
    <property type="project" value="UniProtKB-KW"/>
</dbReference>
<evidence type="ECO:0000256" key="6">
    <source>
        <dbReference type="ARBA" id="ARBA00023125"/>
    </source>
</evidence>
<dbReference type="SUPFAM" id="SSF53335">
    <property type="entry name" value="S-adenosyl-L-methionine-dependent methyltransferases"/>
    <property type="match status" value="1"/>
</dbReference>
<feature type="coiled-coil region" evidence="8">
    <location>
        <begin position="1126"/>
        <end position="1153"/>
    </location>
</feature>
<feature type="domain" description="TaqI-like C-terminal specificity" evidence="10">
    <location>
        <begin position="991"/>
        <end position="1110"/>
    </location>
</feature>
<evidence type="ECO:0000256" key="1">
    <source>
        <dbReference type="ARBA" id="ARBA00011900"/>
    </source>
</evidence>
<dbReference type="InterPro" id="IPR025931">
    <property type="entry name" value="TaqI_C"/>
</dbReference>
<protein>
    <recommendedName>
        <fullName evidence="1">site-specific DNA-methyltransferase (adenine-specific)</fullName>
        <ecNumber evidence="1">2.1.1.72</ecNumber>
    </recommendedName>
</protein>
<proteinExistence type="predicted"/>
<reference evidence="11 12" key="1">
    <citation type="submission" date="2020-07" db="EMBL/GenBank/DDBJ databases">
        <title>Genomes of two Microcystis aeruginosa (Cyanobacteria) strains from Florida (USA) with disparate toxicogenic potential.</title>
        <authorList>
            <person name="Lefler F.W."/>
            <person name="Barbosa M."/>
            <person name="Berthold D.E."/>
            <person name="Laughinghouse H.D. IV."/>
        </authorList>
    </citation>
    <scope>NUCLEOTIDE SEQUENCE [LARGE SCALE GENOMIC DNA]</scope>
    <source>
        <strain evidence="11 12">BLCCF158</strain>
    </source>
</reference>
<keyword evidence="6" id="KW-0238">DNA-binding</keyword>
<evidence type="ECO:0000313" key="12">
    <source>
        <dbReference type="Proteomes" id="UP000525432"/>
    </source>
</evidence>
<evidence type="ECO:0000259" key="10">
    <source>
        <dbReference type="Pfam" id="PF12950"/>
    </source>
</evidence>
<dbReference type="GO" id="GO:0009307">
    <property type="term" value="P:DNA restriction-modification system"/>
    <property type="evidence" value="ECO:0007669"/>
    <property type="project" value="UniProtKB-KW"/>
</dbReference>
<evidence type="ECO:0000256" key="5">
    <source>
        <dbReference type="ARBA" id="ARBA00022747"/>
    </source>
</evidence>
<dbReference type="InterPro" id="IPR050953">
    <property type="entry name" value="N4_N6_ade-DNA_methylase"/>
</dbReference>
<evidence type="ECO:0000256" key="8">
    <source>
        <dbReference type="SAM" id="Coils"/>
    </source>
</evidence>
<accession>A0A841V673</accession>
<dbReference type="PRINTS" id="PR00507">
    <property type="entry name" value="N12N6MTFRASE"/>
</dbReference>
<dbReference type="GO" id="GO:0009007">
    <property type="term" value="F:site-specific DNA-methyltransferase (adenine-specific) activity"/>
    <property type="evidence" value="ECO:0007669"/>
    <property type="project" value="UniProtKB-EC"/>
</dbReference>
<evidence type="ECO:0000313" key="11">
    <source>
        <dbReference type="EMBL" id="MBC1195716.1"/>
    </source>
</evidence>
<dbReference type="InterPro" id="IPR011639">
    <property type="entry name" value="MethylTrfase_TaqI-like_dom"/>
</dbReference>
<evidence type="ECO:0000256" key="2">
    <source>
        <dbReference type="ARBA" id="ARBA00022603"/>
    </source>
</evidence>
<keyword evidence="4" id="KW-0949">S-adenosyl-L-methionine</keyword>
<dbReference type="Pfam" id="PF07669">
    <property type="entry name" value="Eco57I"/>
    <property type="match status" value="1"/>
</dbReference>
<keyword evidence="5" id="KW-0680">Restriction system</keyword>
<comment type="catalytic activity">
    <reaction evidence="7">
        <text>a 2'-deoxyadenosine in DNA + S-adenosyl-L-methionine = an N(6)-methyl-2'-deoxyadenosine in DNA + S-adenosyl-L-homocysteine + H(+)</text>
        <dbReference type="Rhea" id="RHEA:15197"/>
        <dbReference type="Rhea" id="RHEA-COMP:12418"/>
        <dbReference type="Rhea" id="RHEA-COMP:12419"/>
        <dbReference type="ChEBI" id="CHEBI:15378"/>
        <dbReference type="ChEBI" id="CHEBI:57856"/>
        <dbReference type="ChEBI" id="CHEBI:59789"/>
        <dbReference type="ChEBI" id="CHEBI:90615"/>
        <dbReference type="ChEBI" id="CHEBI:90616"/>
        <dbReference type="EC" id="2.1.1.72"/>
    </reaction>
</comment>
<gene>
    <name evidence="11" type="ORF">H0901_10695</name>
</gene>
<keyword evidence="2 11" id="KW-0489">Methyltransferase</keyword>
<name>A0A841V673_MICAE</name>
<dbReference type="EMBL" id="JACEGC010000043">
    <property type="protein sequence ID" value="MBC1195716.1"/>
    <property type="molecule type" value="Genomic_DNA"/>
</dbReference>
<sequence>MSGQASNKPLFSQHYLEHRLPDSPEWQEDVSVAFGRLESLYQQKKAILPTLNEAQTEAELIQPILEILGFSYIPQVSSRGKGRSERPDYALFAGENDRYQAYALQNNETAFYSQVLAIAEAKYWQRSLSDVSKNDQRDIWKNSNPSFQITNYLTGTGVDWGILTNGREWRLYYRQASSTATEFYPVDLMELLEGGDRQKFRYFWLFFRQEAFIKDIHGQNFLERVREESTIYATRVGNELKELVFDRIFPDISKGFVSLNTDIQPDLLYEASLSLLYKLLFLLYAEARDLLPVRGDYRDYSLLQKTREIAIKIDRQQVFSGTSTGIYDALLSLFRIVDRGDANLAVPRYNGGLFDMEEGRVNCFLGQYKLSDAVLAPILDKLARFEGQPIDYSFLGVRQLGSIYEGLLEYRIVIEGESVHLENDRGERKATGSYYTPDYIVKYIVSHTLKPILEQRAQQFGDVMTEIATRRQESSDRRLGNLSQQGLQKELQRLEKKAITTLLDLKLCDPAMGSGHFLVEAVDYLTDELIQILNLYPEDNPVLTMLETTRQNIIDNLRQQGIILDSPTLEPTQLLQRVVMKRCIYGVDINPMAVELAKVSLWLHSFTVGAPLSFLDHHLRCGNSLIGTTAKDAEAAMIEEESGQLTLLTGPFVGLLRAAEIMRGISTLSDATFAEVEASEQLFRDFDSQAKPYKRLLDVFLSRFFGVKTAIEFLQRYGGNISAINWDKLPRSDQGILDQAASLYKSKRFFHWDLEFPEVFIDLDSASWKDNPGFDAVIGNPPYGSPFNNNEITYFKESYHCISYRVESYVAFMEKTFNFLIGLGGVVSLIVPDNWMYLDFTENLRIHFLKNGIIKNIVALPRTVFKSATVDTTIYVIQKTPNSQSHETLVTTFLKKDVINEISNSNTKQLLRNQDYWLSFHEHIINPYLSSSELVILDKINDCSNDLKQITAINYGLKAYQKGKGHPPQTTEVMEIKPFTNNNKVDESYAPFFEGQSIQRYSIDWYHNNWIKWGKWLAEPRNKELFCQDRLLFRKVVDSRLLGCFYQEEAYSNTLLYVVKLKDSVNYNLKSLLAILNSKLTGFVFRKKFAIQEEDTFPQILLDDFASIPIRKISFNTNSDRRQHCLEKLIKSYQEKQEILKEIEEHIRREETDIVHDILAYLAEQMIEINREKQKEIKSFLRYLERIIGSAIDNLTNKSKIQNYLGDYQKSEPHLSLDQLWEILKKNKKKISVNLLDRQIQETLEKEYQTSLDKLLPLKQQLSTTDELIDLIVYKLYGLSEEEIKIIEGRE</sequence>
<keyword evidence="3" id="KW-0808">Transferase</keyword>
<dbReference type="EC" id="2.1.1.72" evidence="1"/>
<dbReference type="RefSeq" id="WP_185239652.1">
    <property type="nucleotide sequence ID" value="NZ_JACEGC010000043.1"/>
</dbReference>
<dbReference type="PANTHER" id="PTHR33841:SF1">
    <property type="entry name" value="DNA METHYLTRANSFERASE A"/>
    <property type="match status" value="1"/>
</dbReference>
<comment type="caution">
    <text evidence="11">The sequence shown here is derived from an EMBL/GenBank/DDBJ whole genome shotgun (WGS) entry which is preliminary data.</text>
</comment>
<evidence type="ECO:0000256" key="3">
    <source>
        <dbReference type="ARBA" id="ARBA00022679"/>
    </source>
</evidence>
<evidence type="ECO:0000259" key="9">
    <source>
        <dbReference type="Pfam" id="PF07669"/>
    </source>
</evidence>
<feature type="domain" description="Type II methyltransferase M.TaqI-like" evidence="9">
    <location>
        <begin position="583"/>
        <end position="865"/>
    </location>
</feature>
<evidence type="ECO:0000256" key="7">
    <source>
        <dbReference type="ARBA" id="ARBA00047942"/>
    </source>
</evidence>
<dbReference type="PANTHER" id="PTHR33841">
    <property type="entry name" value="DNA METHYLTRANSFERASE YEEA-RELATED"/>
    <property type="match status" value="1"/>
</dbReference>